<sequence>MNLKQIITASLIGVSVIAVIALKPFTIVSQGEVKVPSLFGEVQETYLDEGLHMTNPFYSFDRYDVKENAFSIENVSIPSQDKFKSFADVTIMWSVEASSTPKLRKTIGTMTDVETKLLRQPLLALLREAGRSVEKAQDLYKADVQAQLQDEVKDGLSVIASEYGLNIHAVYIQDITLPDVIQKAIVVTKELEEREAQEKARLAQETLVYARDTAKAEAAAKSALHNKTARQAAADALLYERKQATDAQAYDVKQQADAKLYAAQAEAKGNKALAASLTPALLESRRIEVDMQRMKSWNGSVPTTLMGGETANAVPLYHMGK</sequence>
<reference evidence="3" key="1">
    <citation type="submission" date="2022-12" db="EMBL/GenBank/DDBJ databases">
        <title>Vibrio parahaemolyticus become highly virulent by producing novel Tc toxins.</title>
        <authorList>
            <person name="Yang F."/>
            <person name="You Y."/>
            <person name="Lai Q."/>
            <person name="Xu L."/>
            <person name="Li F."/>
        </authorList>
    </citation>
    <scope>NUCLEOTIDE SEQUENCE</scope>
    <source>
        <strain evidence="3">Vp-HL-202005</strain>
    </source>
</reference>
<dbReference type="GO" id="GO:0016020">
    <property type="term" value="C:membrane"/>
    <property type="evidence" value="ECO:0007669"/>
    <property type="project" value="UniProtKB-SubCell"/>
</dbReference>
<evidence type="ECO:0000313" key="4">
    <source>
        <dbReference type="Proteomes" id="UP001156560"/>
    </source>
</evidence>
<evidence type="ECO:0000256" key="1">
    <source>
        <dbReference type="ARBA" id="ARBA00004167"/>
    </source>
</evidence>
<dbReference type="InterPro" id="IPR036013">
    <property type="entry name" value="Band_7/SPFH_dom_sf"/>
</dbReference>
<comment type="subcellular location">
    <subcellularLocation>
        <location evidence="1">Membrane</location>
        <topology evidence="1">Single-pass membrane protein</topology>
    </subcellularLocation>
</comment>
<evidence type="ECO:0000313" key="3">
    <source>
        <dbReference type="EMBL" id="WAT93151.1"/>
    </source>
</evidence>
<dbReference type="InterPro" id="IPR001107">
    <property type="entry name" value="Band_7"/>
</dbReference>
<dbReference type="Pfam" id="PF01145">
    <property type="entry name" value="Band_7"/>
    <property type="match status" value="1"/>
</dbReference>
<name>A0AA47JLP9_VIBPH</name>
<dbReference type="EMBL" id="CP114195">
    <property type="protein sequence ID" value="WAT93151.1"/>
    <property type="molecule type" value="Genomic_DNA"/>
</dbReference>
<dbReference type="SMART" id="SM00244">
    <property type="entry name" value="PHB"/>
    <property type="match status" value="1"/>
</dbReference>
<evidence type="ECO:0000259" key="2">
    <source>
        <dbReference type="SMART" id="SM00244"/>
    </source>
</evidence>
<feature type="domain" description="Band 7" evidence="2">
    <location>
        <begin position="23"/>
        <end position="187"/>
    </location>
</feature>
<protein>
    <submittedName>
        <fullName evidence="3">SPFH domain-containing protein</fullName>
    </submittedName>
</protein>
<dbReference type="PANTHER" id="PTHR42911">
    <property type="entry name" value="MODULATOR OF FTSH PROTEASE HFLC"/>
    <property type="match status" value="1"/>
</dbReference>
<gene>
    <name evidence="3" type="ORF">O1Q84_19315</name>
</gene>
<dbReference type="RefSeq" id="WP_029854312.1">
    <property type="nucleotide sequence ID" value="NZ_CP066247.1"/>
</dbReference>
<dbReference type="PANTHER" id="PTHR42911:SF1">
    <property type="entry name" value="MODULATOR OF FTSH PROTEASE HFLC"/>
    <property type="match status" value="1"/>
</dbReference>
<dbReference type="Proteomes" id="UP001156560">
    <property type="component" value="Chromosome 2"/>
</dbReference>
<organism evidence="3 4">
    <name type="scientific">Vibrio parahaemolyticus</name>
    <dbReference type="NCBI Taxonomy" id="670"/>
    <lineage>
        <taxon>Bacteria</taxon>
        <taxon>Pseudomonadati</taxon>
        <taxon>Pseudomonadota</taxon>
        <taxon>Gammaproteobacteria</taxon>
        <taxon>Vibrionales</taxon>
        <taxon>Vibrionaceae</taxon>
        <taxon>Vibrio</taxon>
    </lineage>
</organism>
<proteinExistence type="predicted"/>
<dbReference type="Gene3D" id="3.30.479.30">
    <property type="entry name" value="Band 7 domain"/>
    <property type="match status" value="1"/>
</dbReference>
<dbReference type="AlphaFoldDB" id="A0AA47JLP9"/>
<dbReference type="SUPFAM" id="SSF117892">
    <property type="entry name" value="Band 7/SPFH domain"/>
    <property type="match status" value="1"/>
</dbReference>
<accession>A0AA47JLP9</accession>